<reference evidence="1" key="1">
    <citation type="submission" date="2022-06" db="EMBL/GenBank/DDBJ databases">
        <title>Ornithinimicrobium JY.X270.</title>
        <authorList>
            <person name="Huang Y."/>
        </authorList>
    </citation>
    <scope>NUCLEOTIDE SEQUENCE</scope>
    <source>
        <strain evidence="1">JY.X270</strain>
    </source>
</reference>
<organism evidence="1 2">
    <name type="scientific">Ornithinimicrobium cryptoxanthini</name>
    <dbReference type="NCBI Taxonomy" id="2934161"/>
    <lineage>
        <taxon>Bacteria</taxon>
        <taxon>Bacillati</taxon>
        <taxon>Actinomycetota</taxon>
        <taxon>Actinomycetes</taxon>
        <taxon>Micrococcales</taxon>
        <taxon>Ornithinimicrobiaceae</taxon>
        <taxon>Ornithinimicrobium</taxon>
    </lineage>
</organism>
<protein>
    <submittedName>
        <fullName evidence="1">Type II toxin-antitoxin system VapB family antitoxin</fullName>
    </submittedName>
</protein>
<proteinExistence type="predicted"/>
<dbReference type="Pfam" id="PF09957">
    <property type="entry name" value="VapB_antitoxin"/>
    <property type="match status" value="1"/>
</dbReference>
<sequence length="65" mass="6939">MRTTVNIDDELFARASELTGVSERAALLRDGLRTLIRVESAKRLAALGGSDPSATAAPRRREGTA</sequence>
<dbReference type="EMBL" id="CP099490">
    <property type="protein sequence ID" value="USQ75550.1"/>
    <property type="molecule type" value="Genomic_DNA"/>
</dbReference>
<gene>
    <name evidence="1" type="ORF">NF557_13145</name>
</gene>
<keyword evidence="2" id="KW-1185">Reference proteome</keyword>
<evidence type="ECO:0000313" key="2">
    <source>
        <dbReference type="Proteomes" id="UP001056535"/>
    </source>
</evidence>
<name>A0ABY4YFJ7_9MICO</name>
<evidence type="ECO:0000313" key="1">
    <source>
        <dbReference type="EMBL" id="USQ75550.1"/>
    </source>
</evidence>
<dbReference type="RefSeq" id="WP_252619976.1">
    <property type="nucleotide sequence ID" value="NZ_CP099490.1"/>
</dbReference>
<dbReference type="InterPro" id="IPR019239">
    <property type="entry name" value="VapB_antitoxin"/>
</dbReference>
<accession>A0ABY4YFJ7</accession>
<dbReference type="Proteomes" id="UP001056535">
    <property type="component" value="Chromosome"/>
</dbReference>